<sequence length="123" mass="14358">MAVFLATFVIYILALHFRYRLGGTPVFSILPNAMPRDSEKSFDDITIEYDYKDTAKKLREVFVIIRSRFCKRYCTPRELATENSIPALKLFADVYETVVYGARHGVDVEKVIGEVRMYVREYE</sequence>
<gene>
    <name evidence="1" type="ORF">ENO77_04565</name>
</gene>
<organism evidence="1">
    <name type="scientific">Ignisphaera aggregans</name>
    <dbReference type="NCBI Taxonomy" id="334771"/>
    <lineage>
        <taxon>Archaea</taxon>
        <taxon>Thermoproteota</taxon>
        <taxon>Thermoprotei</taxon>
        <taxon>Desulfurococcales</taxon>
        <taxon>Desulfurococcaceae</taxon>
        <taxon>Ignisphaera</taxon>
    </lineage>
</organism>
<evidence type="ECO:0008006" key="2">
    <source>
        <dbReference type="Google" id="ProtNLM"/>
    </source>
</evidence>
<comment type="caution">
    <text evidence="1">The sequence shown here is derived from an EMBL/GenBank/DDBJ whole genome shotgun (WGS) entry which is preliminary data.</text>
</comment>
<reference evidence="1" key="1">
    <citation type="journal article" date="2020" name="mSystems">
        <title>Genome- and Community-Level Interaction Insights into Carbon Utilization and Element Cycling Functions of Hydrothermarchaeota in Hydrothermal Sediment.</title>
        <authorList>
            <person name="Zhou Z."/>
            <person name="Liu Y."/>
            <person name="Xu W."/>
            <person name="Pan J."/>
            <person name="Luo Z.H."/>
            <person name="Li M."/>
        </authorList>
    </citation>
    <scope>NUCLEOTIDE SEQUENCE [LARGE SCALE GENOMIC DNA]</scope>
    <source>
        <strain evidence="1">SpSt-16</strain>
    </source>
</reference>
<dbReference type="EMBL" id="DSGT01000012">
    <property type="protein sequence ID" value="HEW53413.1"/>
    <property type="molecule type" value="Genomic_DNA"/>
</dbReference>
<accession>A0A7C2VDZ8</accession>
<evidence type="ECO:0000313" key="1">
    <source>
        <dbReference type="EMBL" id="HEW53413.1"/>
    </source>
</evidence>
<name>A0A7C2VDZ8_9CREN</name>
<proteinExistence type="predicted"/>
<protein>
    <recommendedName>
        <fullName evidence="2">DUF4129 domain-containing protein</fullName>
    </recommendedName>
</protein>
<dbReference type="AlphaFoldDB" id="A0A7C2VDZ8"/>